<accession>A0AAV7WRK5</accession>
<evidence type="ECO:0000313" key="2">
    <source>
        <dbReference type="Proteomes" id="UP001066276"/>
    </source>
</evidence>
<reference evidence="1" key="1">
    <citation type="journal article" date="2022" name="bioRxiv">
        <title>Sequencing and chromosome-scale assembly of the giantPleurodeles waltlgenome.</title>
        <authorList>
            <person name="Brown T."/>
            <person name="Elewa A."/>
            <person name="Iarovenko S."/>
            <person name="Subramanian E."/>
            <person name="Araus A.J."/>
            <person name="Petzold A."/>
            <person name="Susuki M."/>
            <person name="Suzuki K.-i.T."/>
            <person name="Hayashi T."/>
            <person name="Toyoda A."/>
            <person name="Oliveira C."/>
            <person name="Osipova E."/>
            <person name="Leigh N.D."/>
            <person name="Simon A."/>
            <person name="Yun M.H."/>
        </authorList>
    </citation>
    <scope>NUCLEOTIDE SEQUENCE</scope>
    <source>
        <strain evidence="1">20211129_DDA</strain>
        <tissue evidence="1">Liver</tissue>
    </source>
</reference>
<protein>
    <submittedName>
        <fullName evidence="1">Uncharacterized protein</fullName>
    </submittedName>
</protein>
<keyword evidence="2" id="KW-1185">Reference proteome</keyword>
<dbReference type="Proteomes" id="UP001066276">
    <property type="component" value="Chromosome 1_1"/>
</dbReference>
<evidence type="ECO:0000313" key="1">
    <source>
        <dbReference type="EMBL" id="KAJ1215541.1"/>
    </source>
</evidence>
<dbReference type="EMBL" id="JANPWB010000001">
    <property type="protein sequence ID" value="KAJ1215541.1"/>
    <property type="molecule type" value="Genomic_DNA"/>
</dbReference>
<gene>
    <name evidence="1" type="ORF">NDU88_003149</name>
</gene>
<organism evidence="1 2">
    <name type="scientific">Pleurodeles waltl</name>
    <name type="common">Iberian ribbed newt</name>
    <dbReference type="NCBI Taxonomy" id="8319"/>
    <lineage>
        <taxon>Eukaryota</taxon>
        <taxon>Metazoa</taxon>
        <taxon>Chordata</taxon>
        <taxon>Craniata</taxon>
        <taxon>Vertebrata</taxon>
        <taxon>Euteleostomi</taxon>
        <taxon>Amphibia</taxon>
        <taxon>Batrachia</taxon>
        <taxon>Caudata</taxon>
        <taxon>Salamandroidea</taxon>
        <taxon>Salamandridae</taxon>
        <taxon>Pleurodelinae</taxon>
        <taxon>Pleurodeles</taxon>
    </lineage>
</organism>
<comment type="caution">
    <text evidence="1">The sequence shown here is derived from an EMBL/GenBank/DDBJ whole genome shotgun (WGS) entry which is preliminary data.</text>
</comment>
<proteinExistence type="predicted"/>
<sequence>MGPETGVGGEEGASAPSLVLCLVRPKLAQYFCSGPRWGFRSGHSELPVVAGLCPKPLQTAHSRKEENNL</sequence>
<name>A0AAV7WRK5_PLEWA</name>
<dbReference type="AlphaFoldDB" id="A0AAV7WRK5"/>